<dbReference type="STRING" id="546364.SAMN04489730_2002"/>
<protein>
    <submittedName>
        <fullName evidence="8">Uncharacterized membrane protein YeaQ/YmgE, transglycosylase-associated protein family</fullName>
    </submittedName>
</protein>
<evidence type="ECO:0000313" key="9">
    <source>
        <dbReference type="Proteomes" id="UP000182740"/>
    </source>
</evidence>
<dbReference type="GO" id="GO:0005886">
    <property type="term" value="C:plasma membrane"/>
    <property type="evidence" value="ECO:0007669"/>
    <property type="project" value="UniProtKB-SubCell"/>
</dbReference>
<keyword evidence="6 7" id="KW-0472">Membrane</keyword>
<evidence type="ECO:0000256" key="5">
    <source>
        <dbReference type="ARBA" id="ARBA00022989"/>
    </source>
</evidence>
<keyword evidence="3" id="KW-1003">Cell membrane</keyword>
<dbReference type="Proteomes" id="UP000182740">
    <property type="component" value="Unassembled WGS sequence"/>
</dbReference>
<feature type="transmembrane region" description="Helical" evidence="7">
    <location>
        <begin position="30"/>
        <end position="51"/>
    </location>
</feature>
<sequence length="94" mass="9907">MEFVAWVIFGAIVGWAANLVVGGRARRRQGCLVSVLVGVVGATLGGLLYRFATGQQMTFGFDFPSFGVAILGAVVLLAILRLVSGLGRRPGDRL</sequence>
<accession>A0A1K1QMR0</accession>
<evidence type="ECO:0000256" key="1">
    <source>
        <dbReference type="ARBA" id="ARBA00004651"/>
    </source>
</evidence>
<name>A0A1K1QMR0_9PSEU</name>
<keyword evidence="9" id="KW-1185">Reference proteome</keyword>
<dbReference type="AlphaFoldDB" id="A0A1K1QMR0"/>
<comment type="subcellular location">
    <subcellularLocation>
        <location evidence="1">Cell membrane</location>
        <topology evidence="1">Multi-pass membrane protein</topology>
    </subcellularLocation>
</comment>
<evidence type="ECO:0000256" key="3">
    <source>
        <dbReference type="ARBA" id="ARBA00022475"/>
    </source>
</evidence>
<dbReference type="RefSeq" id="WP_072475990.1">
    <property type="nucleotide sequence ID" value="NZ_FPJG01000006.1"/>
</dbReference>
<keyword evidence="5 7" id="KW-1133">Transmembrane helix</keyword>
<gene>
    <name evidence="8" type="ORF">SAMN04489730_2002</name>
</gene>
<feature type="transmembrane region" description="Helical" evidence="7">
    <location>
        <begin position="63"/>
        <end position="83"/>
    </location>
</feature>
<proteinExistence type="inferred from homology"/>
<evidence type="ECO:0000256" key="2">
    <source>
        <dbReference type="ARBA" id="ARBA00011006"/>
    </source>
</evidence>
<dbReference type="PANTHER" id="PTHR33884">
    <property type="entry name" value="UPF0410 PROTEIN YMGE"/>
    <property type="match status" value="1"/>
</dbReference>
<keyword evidence="4 7" id="KW-0812">Transmembrane</keyword>
<reference evidence="9" key="1">
    <citation type="submission" date="2016-11" db="EMBL/GenBank/DDBJ databases">
        <authorList>
            <person name="Varghese N."/>
            <person name="Submissions S."/>
        </authorList>
    </citation>
    <scope>NUCLEOTIDE SEQUENCE [LARGE SCALE GENOMIC DNA]</scope>
    <source>
        <strain evidence="9">DSM 44671</strain>
    </source>
</reference>
<evidence type="ECO:0000313" key="8">
    <source>
        <dbReference type="EMBL" id="SFW61239.1"/>
    </source>
</evidence>
<comment type="similarity">
    <text evidence="2">Belongs to the UPF0410 family.</text>
</comment>
<evidence type="ECO:0000256" key="4">
    <source>
        <dbReference type="ARBA" id="ARBA00022692"/>
    </source>
</evidence>
<dbReference type="InterPro" id="IPR007341">
    <property type="entry name" value="Transgly_assoc"/>
</dbReference>
<dbReference type="Pfam" id="PF04226">
    <property type="entry name" value="Transgly_assoc"/>
    <property type="match status" value="1"/>
</dbReference>
<organism evidence="8 9">
    <name type="scientific">Amycolatopsis australiensis</name>
    <dbReference type="NCBI Taxonomy" id="546364"/>
    <lineage>
        <taxon>Bacteria</taxon>
        <taxon>Bacillati</taxon>
        <taxon>Actinomycetota</taxon>
        <taxon>Actinomycetes</taxon>
        <taxon>Pseudonocardiales</taxon>
        <taxon>Pseudonocardiaceae</taxon>
        <taxon>Amycolatopsis</taxon>
    </lineage>
</organism>
<feature type="transmembrane region" description="Helical" evidence="7">
    <location>
        <begin position="6"/>
        <end position="23"/>
    </location>
</feature>
<dbReference type="PANTHER" id="PTHR33884:SF3">
    <property type="entry name" value="UPF0410 PROTEIN YMGE"/>
    <property type="match status" value="1"/>
</dbReference>
<evidence type="ECO:0000256" key="7">
    <source>
        <dbReference type="SAM" id="Phobius"/>
    </source>
</evidence>
<dbReference type="EMBL" id="FPJG01000006">
    <property type="protein sequence ID" value="SFW61239.1"/>
    <property type="molecule type" value="Genomic_DNA"/>
</dbReference>
<evidence type="ECO:0000256" key="6">
    <source>
        <dbReference type="ARBA" id="ARBA00023136"/>
    </source>
</evidence>